<dbReference type="EMBL" id="JACIFX010000001">
    <property type="protein sequence ID" value="MBB4226561.1"/>
    <property type="molecule type" value="Genomic_DNA"/>
</dbReference>
<gene>
    <name evidence="1" type="ORF">GGD56_000381</name>
</gene>
<evidence type="ECO:0000313" key="2">
    <source>
        <dbReference type="Proteomes" id="UP000551353"/>
    </source>
</evidence>
<proteinExistence type="predicted"/>
<sequence>MSLQDLLPLDESQIDMVTTVVHQWCKCHHVPIESGRCQSRTRRRVFVSSARLSPRPLHADRAVQAADRIVSPLKSRWIFAHARFNCWMAKPPRSRRLFGPPTNHRGRDRESLAIRRSRTFRLVPCPRALSPVWRSQKQAAEGTGLGFRNKMGRVPFSRPHRAERRLQPASPILPLHLRPALLA</sequence>
<dbReference type="Proteomes" id="UP000551353">
    <property type="component" value="Unassembled WGS sequence"/>
</dbReference>
<keyword evidence="2" id="KW-1185">Reference proteome</keyword>
<comment type="caution">
    <text evidence="1">The sequence shown here is derived from an EMBL/GenBank/DDBJ whole genome shotgun (WGS) entry which is preliminary data.</text>
</comment>
<reference evidence="1 2" key="1">
    <citation type="submission" date="2020-08" db="EMBL/GenBank/DDBJ databases">
        <title>Genomic Encyclopedia of Type Strains, Phase IV (KMG-V): Genome sequencing to study the core and pangenomes of soil and plant-associated prokaryotes.</title>
        <authorList>
            <person name="Whitman W."/>
        </authorList>
    </citation>
    <scope>NUCLEOTIDE SEQUENCE [LARGE SCALE GENOMIC DNA]</scope>
    <source>
        <strain evidence="1 2">SEMIA 4087</strain>
    </source>
</reference>
<organism evidence="1 2">
    <name type="scientific">Rhizobium mongolense</name>
    <dbReference type="NCBI Taxonomy" id="57676"/>
    <lineage>
        <taxon>Bacteria</taxon>
        <taxon>Pseudomonadati</taxon>
        <taxon>Pseudomonadota</taxon>
        <taxon>Alphaproteobacteria</taxon>
        <taxon>Hyphomicrobiales</taxon>
        <taxon>Rhizobiaceae</taxon>
        <taxon>Rhizobium/Agrobacterium group</taxon>
        <taxon>Rhizobium</taxon>
    </lineage>
</organism>
<accession>A0ABR6IFB4</accession>
<evidence type="ECO:0000313" key="1">
    <source>
        <dbReference type="EMBL" id="MBB4226561.1"/>
    </source>
</evidence>
<name>A0ABR6IFB4_9HYPH</name>
<protein>
    <submittedName>
        <fullName evidence="1">Uncharacterized protein</fullName>
    </submittedName>
</protein>